<protein>
    <submittedName>
        <fullName evidence="2">Uncharacterized protein</fullName>
    </submittedName>
</protein>
<dbReference type="EMBL" id="CALNXK010000297">
    <property type="protein sequence ID" value="CAH3181464.1"/>
    <property type="molecule type" value="Genomic_DNA"/>
</dbReference>
<comment type="caution">
    <text evidence="2">The sequence shown here is derived from an EMBL/GenBank/DDBJ whole genome shotgun (WGS) entry which is preliminary data.</text>
</comment>
<keyword evidence="1" id="KW-0732">Signal</keyword>
<evidence type="ECO:0000256" key="1">
    <source>
        <dbReference type="SAM" id="SignalP"/>
    </source>
</evidence>
<evidence type="ECO:0000313" key="3">
    <source>
        <dbReference type="Proteomes" id="UP001159405"/>
    </source>
</evidence>
<gene>
    <name evidence="2" type="ORF">PLOB_00024677</name>
</gene>
<proteinExistence type="predicted"/>
<sequence length="197" mass="22459">MELFRCVFIFLVAFLSALKVQSTKKFNPPKVAISYEGPCSQMGDRYLWIHCSATKTNSSQCEARADGPTKKNADSTFQILPRNGTGNITCIQFTDWTDFGKKYALKVVNQSRTGESSAFRVVFERYQGCSVTTPKEFLFVEEKVPVRLFRYKPVMFNNLSMCLGKETSCKSLEKLSLLRSGINVTDKVQRHCVFKHY</sequence>
<keyword evidence="3" id="KW-1185">Reference proteome</keyword>
<evidence type="ECO:0000313" key="2">
    <source>
        <dbReference type="EMBL" id="CAH3181464.1"/>
    </source>
</evidence>
<reference evidence="2 3" key="1">
    <citation type="submission" date="2022-05" db="EMBL/GenBank/DDBJ databases">
        <authorList>
            <consortium name="Genoscope - CEA"/>
            <person name="William W."/>
        </authorList>
    </citation>
    <scope>NUCLEOTIDE SEQUENCE [LARGE SCALE GENOMIC DNA]</scope>
</reference>
<dbReference type="Proteomes" id="UP001159405">
    <property type="component" value="Unassembled WGS sequence"/>
</dbReference>
<feature type="signal peptide" evidence="1">
    <location>
        <begin position="1"/>
        <end position="17"/>
    </location>
</feature>
<feature type="chain" id="PRO_5047317498" evidence="1">
    <location>
        <begin position="18"/>
        <end position="197"/>
    </location>
</feature>
<name>A0ABN8RRJ9_9CNID</name>
<organism evidence="2 3">
    <name type="scientific">Porites lobata</name>
    <dbReference type="NCBI Taxonomy" id="104759"/>
    <lineage>
        <taxon>Eukaryota</taxon>
        <taxon>Metazoa</taxon>
        <taxon>Cnidaria</taxon>
        <taxon>Anthozoa</taxon>
        <taxon>Hexacorallia</taxon>
        <taxon>Scleractinia</taxon>
        <taxon>Fungiina</taxon>
        <taxon>Poritidae</taxon>
        <taxon>Porites</taxon>
    </lineage>
</organism>
<accession>A0ABN8RRJ9</accession>